<evidence type="ECO:0000313" key="4">
    <source>
        <dbReference type="Proteomes" id="UP000199473"/>
    </source>
</evidence>
<keyword evidence="1" id="KW-0812">Transmembrane</keyword>
<dbReference type="Proteomes" id="UP000199473">
    <property type="component" value="Unassembled WGS sequence"/>
</dbReference>
<dbReference type="InterPro" id="IPR054839">
    <property type="entry name" value="puhB_PGC"/>
</dbReference>
<gene>
    <name evidence="3" type="ORF">SAMN02745775_101314</name>
</gene>
<evidence type="ECO:0000313" key="3">
    <source>
        <dbReference type="EMBL" id="SFK18948.1"/>
    </source>
</evidence>
<protein>
    <submittedName>
        <fullName evidence="3">PH domain-containing protein</fullName>
    </submittedName>
</protein>
<keyword evidence="1" id="KW-0472">Membrane</keyword>
<evidence type="ECO:0000259" key="2">
    <source>
        <dbReference type="Pfam" id="PF03703"/>
    </source>
</evidence>
<organism evidence="3 4">
    <name type="scientific">Falsiroseomonas stagni DSM 19981</name>
    <dbReference type="NCBI Taxonomy" id="1123062"/>
    <lineage>
        <taxon>Bacteria</taxon>
        <taxon>Pseudomonadati</taxon>
        <taxon>Pseudomonadota</taxon>
        <taxon>Alphaproteobacteria</taxon>
        <taxon>Acetobacterales</taxon>
        <taxon>Roseomonadaceae</taxon>
        <taxon>Falsiroseomonas</taxon>
    </lineage>
</organism>
<dbReference type="Pfam" id="PF03703">
    <property type="entry name" value="bPH_2"/>
    <property type="match status" value="1"/>
</dbReference>
<accession>A0A1I3XHG9</accession>
<reference evidence="3 4" key="1">
    <citation type="submission" date="2016-10" db="EMBL/GenBank/DDBJ databases">
        <authorList>
            <person name="de Groot N.N."/>
        </authorList>
    </citation>
    <scope>NUCLEOTIDE SEQUENCE [LARGE SCALE GENOMIC DNA]</scope>
    <source>
        <strain evidence="3 4">DSM 19981</strain>
    </source>
</reference>
<dbReference type="STRING" id="1123062.SAMN02745775_101314"/>
<dbReference type="NCBIfam" id="NF040894">
    <property type="entry name" value="puhB_PGC"/>
    <property type="match status" value="1"/>
</dbReference>
<dbReference type="EMBL" id="FOSQ01000001">
    <property type="protein sequence ID" value="SFK18948.1"/>
    <property type="molecule type" value="Genomic_DNA"/>
</dbReference>
<feature type="transmembrane region" description="Helical" evidence="1">
    <location>
        <begin position="114"/>
        <end position="133"/>
    </location>
</feature>
<dbReference type="InterPro" id="IPR005182">
    <property type="entry name" value="YdbS-like_PH"/>
</dbReference>
<sequence>MSGTKKLPIFEHDGEPIPGLPAVLPEGEVILWQGAPRWGGIARRALHLRGLALYFAFIGVLRGTAMAAEGASTLDATLGGLLMLLVGAVPIGLLAGFAILSAKTSLYTITNRRVVMRVGVALPMTISLPFALMQSAGVVKHSDGTGDISMTLAAPHRVAWIAIWPHTKSFRVARPEPTLRALADADQAAQILARALAAHAAMPVPAMAADSNRQTARPGAAALA</sequence>
<dbReference type="OrthoDB" id="7345733at2"/>
<keyword evidence="1" id="KW-1133">Transmembrane helix</keyword>
<dbReference type="AlphaFoldDB" id="A0A1I3XHG9"/>
<keyword evidence="4" id="KW-1185">Reference proteome</keyword>
<name>A0A1I3XHG9_9PROT</name>
<evidence type="ECO:0000256" key="1">
    <source>
        <dbReference type="SAM" id="Phobius"/>
    </source>
</evidence>
<proteinExistence type="predicted"/>
<feature type="domain" description="YdbS-like PH" evidence="2">
    <location>
        <begin position="105"/>
        <end position="182"/>
    </location>
</feature>
<feature type="transmembrane region" description="Helical" evidence="1">
    <location>
        <begin position="51"/>
        <end position="68"/>
    </location>
</feature>
<dbReference type="RefSeq" id="WP_092954527.1">
    <property type="nucleotide sequence ID" value="NZ_FOSQ01000001.1"/>
</dbReference>
<feature type="transmembrane region" description="Helical" evidence="1">
    <location>
        <begin position="80"/>
        <end position="102"/>
    </location>
</feature>